<sequence>MTYREGIELLIARYEKFLEEDRQKQTEYEEEDNSVLAAYVTGRADTLEPVIKNLKELIEGVNDEI</sequence>
<dbReference type="Proteomes" id="UP000749471">
    <property type="component" value="Unassembled WGS sequence"/>
</dbReference>
<organism evidence="1 2">
    <name type="scientific">Tissierella simiarum</name>
    <dbReference type="NCBI Taxonomy" id="2841534"/>
    <lineage>
        <taxon>Bacteria</taxon>
        <taxon>Bacillati</taxon>
        <taxon>Bacillota</taxon>
        <taxon>Tissierellia</taxon>
        <taxon>Tissierellales</taxon>
        <taxon>Tissierellaceae</taxon>
        <taxon>Tissierella</taxon>
    </lineage>
</organism>
<gene>
    <name evidence="1" type="ORF">KQI42_15720</name>
</gene>
<dbReference type="EMBL" id="JAHLPM010000015">
    <property type="protein sequence ID" value="MBU5439463.1"/>
    <property type="molecule type" value="Genomic_DNA"/>
</dbReference>
<keyword evidence="2" id="KW-1185">Reference proteome</keyword>
<evidence type="ECO:0000313" key="2">
    <source>
        <dbReference type="Proteomes" id="UP000749471"/>
    </source>
</evidence>
<name>A0ABS6EBB9_9FIRM</name>
<accession>A0ABS6EBB9</accession>
<evidence type="ECO:0000313" key="1">
    <source>
        <dbReference type="EMBL" id="MBU5439463.1"/>
    </source>
</evidence>
<dbReference type="RefSeq" id="WP_216521170.1">
    <property type="nucleotide sequence ID" value="NZ_JAHLPM010000015.1"/>
</dbReference>
<proteinExistence type="predicted"/>
<comment type="caution">
    <text evidence="1">The sequence shown here is derived from an EMBL/GenBank/DDBJ whole genome shotgun (WGS) entry which is preliminary data.</text>
</comment>
<reference evidence="1 2" key="1">
    <citation type="submission" date="2021-06" db="EMBL/GenBank/DDBJ databases">
        <authorList>
            <person name="Sun Q."/>
            <person name="Li D."/>
        </authorList>
    </citation>
    <scope>NUCLEOTIDE SEQUENCE [LARGE SCALE GENOMIC DNA]</scope>
    <source>
        <strain evidence="1 2">MSJ-40</strain>
    </source>
</reference>
<protein>
    <submittedName>
        <fullName evidence="1">Uncharacterized protein</fullName>
    </submittedName>
</protein>